<dbReference type="InterPro" id="IPR027417">
    <property type="entry name" value="P-loop_NTPase"/>
</dbReference>
<dbReference type="Proteomes" id="UP000257143">
    <property type="component" value="Unassembled WGS sequence"/>
</dbReference>
<reference evidence="2" key="1">
    <citation type="submission" date="2017-11" db="EMBL/GenBank/DDBJ databases">
        <authorList>
            <person name="Zhu W."/>
        </authorList>
    </citation>
    <scope>NUCLEOTIDE SEQUENCE [LARGE SCALE GENOMIC DNA]</scope>
    <source>
        <strain evidence="2">CAU 1183</strain>
    </source>
</reference>
<gene>
    <name evidence="1" type="ORF">CWR48_13390</name>
</gene>
<dbReference type="InterPro" id="IPR011990">
    <property type="entry name" value="TPR-like_helical_dom_sf"/>
</dbReference>
<dbReference type="OrthoDB" id="3894261at2"/>
<dbReference type="Gene3D" id="1.25.40.10">
    <property type="entry name" value="Tetratricopeptide repeat domain"/>
    <property type="match status" value="1"/>
</dbReference>
<dbReference type="Gene3D" id="3.40.50.300">
    <property type="entry name" value="P-loop containing nucleotide triphosphate hydrolases"/>
    <property type="match status" value="1"/>
</dbReference>
<accession>A0A3D8PNG2</accession>
<sequence>MAIQPKFQIGRKSQQYIASKKFTNREGPRTVFSDTIKDIKMRGITDEDFDAIMYYGVGGIGKTSLQNQLKKDLLELEPNALYSTVDFKDTALHSPPRALLELVREVSYKHRIQFPHFEIAYSIYFYKRNPDISFNEKKLPFEKELGIVADIIGQLDGLGMAGIVSGIVGKVYETKKNWNLDKEVKVYLKELENVSVQEIEEQLVAFFAFDLQKAINKHQIPNTVIFLDTFEALWSGLSNKAVVHTKDKWVRDLIGSSPNILFVICGREYLEWEKYDSDWKKIIKHQMINNFDDKHASQFLEHCGIEEEAIRHKMITSSGGYPYHLDLSVDTYFEMKNRGEQLDSSRFGSNHREILDRFLQYLSDQEIETLKIMSIARFYNKDLFQHLLTEHPTGYAVTKYDDFNKFSFITSESDKRFIHALMRQGILDYSSKDLIKSVHKTLADYYAGKFAYEELEMDQEKEIETLRERIYHQKSYLTQRQFIDWLSGEMLPTLKKLQLRGESRFLRETLSELYRELGAKGLGISLMQILIDMVHLNGEYEQAIAMIDELFEGSDTEQILESQQACHLFIRKIHHQMFSHPVDPLIQELLEIEPILAKKNWPKEYNELIFMLGGNLGVLSGKVTFSRRWLVKAIRYAEENNQMNYYCRALRKYVDILKINGHIKWAKEFCEKGIRIAKENGYERYGAILVVTLADLYRMGNNYPLSEELLEKGMEMIKRVGIKGWIGHIHGSYAEMYFQKGEYEKAAEKWQEAITIYRSINLKWGLIVGAIGLERCRLQGAEIESIDPMEKWLELANVLHYRREQEFIGRTTRGEMGILALPFL</sequence>
<keyword evidence="2" id="KW-1185">Reference proteome</keyword>
<protein>
    <submittedName>
        <fullName evidence="1">Uncharacterized protein</fullName>
    </submittedName>
</protein>
<dbReference type="SUPFAM" id="SSF48452">
    <property type="entry name" value="TPR-like"/>
    <property type="match status" value="1"/>
</dbReference>
<dbReference type="RefSeq" id="WP_115773762.1">
    <property type="nucleotide sequence ID" value="NZ_PIOC01000019.1"/>
</dbReference>
<evidence type="ECO:0000313" key="1">
    <source>
        <dbReference type="EMBL" id="RDW17514.1"/>
    </source>
</evidence>
<name>A0A3D8PNG2_9BACI</name>
<proteinExistence type="predicted"/>
<dbReference type="AlphaFoldDB" id="A0A3D8PNG2"/>
<evidence type="ECO:0000313" key="2">
    <source>
        <dbReference type="Proteomes" id="UP000257143"/>
    </source>
</evidence>
<dbReference type="EMBL" id="PIOC01000019">
    <property type="protein sequence ID" value="RDW17514.1"/>
    <property type="molecule type" value="Genomic_DNA"/>
</dbReference>
<comment type="caution">
    <text evidence="1">The sequence shown here is derived from an EMBL/GenBank/DDBJ whole genome shotgun (WGS) entry which is preliminary data.</text>
</comment>
<organism evidence="1 2">
    <name type="scientific">Oceanobacillus arenosus</name>
    <dbReference type="NCBI Taxonomy" id="1229153"/>
    <lineage>
        <taxon>Bacteria</taxon>
        <taxon>Bacillati</taxon>
        <taxon>Bacillota</taxon>
        <taxon>Bacilli</taxon>
        <taxon>Bacillales</taxon>
        <taxon>Bacillaceae</taxon>
        <taxon>Oceanobacillus</taxon>
    </lineage>
</organism>
<dbReference type="SUPFAM" id="SSF52540">
    <property type="entry name" value="P-loop containing nucleoside triphosphate hydrolases"/>
    <property type="match status" value="1"/>
</dbReference>